<dbReference type="FunFam" id="3.30.40.10:FF:000384">
    <property type="entry name" value="1-phosphatidylinositol-3-phosphate 5-kinase FAB1B"/>
    <property type="match status" value="1"/>
</dbReference>
<dbReference type="EnsemblPlants" id="Pp3c14_12410V3.1">
    <property type="protein sequence ID" value="Pp3c14_12410V3.1"/>
    <property type="gene ID" value="Pp3c14_12410"/>
</dbReference>
<keyword evidence="6" id="KW-0967">Endosome</keyword>
<feature type="region of interest" description="Disordered" evidence="20">
    <location>
        <begin position="781"/>
        <end position="817"/>
    </location>
</feature>
<feature type="region of interest" description="Disordered" evidence="20">
    <location>
        <begin position="655"/>
        <end position="728"/>
    </location>
</feature>
<keyword evidence="3 18" id="KW-0808">Transferase</keyword>
<dbReference type="PROSITE" id="PS50178">
    <property type="entry name" value="ZF_FYVE"/>
    <property type="match status" value="1"/>
</dbReference>
<keyword evidence="7 17" id="KW-0863">Zinc-finger</keyword>
<dbReference type="KEGG" id="ppp:112291923"/>
<feature type="compositionally biased region" description="Low complexity" evidence="20">
    <location>
        <begin position="694"/>
        <end position="705"/>
    </location>
</feature>
<evidence type="ECO:0000259" key="22">
    <source>
        <dbReference type="PROSITE" id="PS51455"/>
    </source>
</evidence>
<comment type="subunit">
    <text evidence="13">Component of the PI(3,5)P2 regulatory complex at least composed of ATG18, SAC/FIG4, FAB1 and VAC14.</text>
</comment>
<evidence type="ECO:0000256" key="19">
    <source>
        <dbReference type="SAM" id="Coils"/>
    </source>
</evidence>
<keyword evidence="5 18" id="KW-0547">Nucleotide-binding</keyword>
<evidence type="ECO:0000256" key="2">
    <source>
        <dbReference type="ARBA" id="ARBA00012009"/>
    </source>
</evidence>
<dbReference type="PANTHER" id="PTHR45748:SF7">
    <property type="entry name" value="1-PHOSPHATIDYLINOSITOL 3-PHOSPHATE 5-KINASE-RELATED"/>
    <property type="match status" value="1"/>
</dbReference>
<dbReference type="Proteomes" id="UP000006727">
    <property type="component" value="Chromosome 14"/>
</dbReference>
<evidence type="ECO:0000256" key="10">
    <source>
        <dbReference type="ARBA" id="ARBA00022840"/>
    </source>
</evidence>
<feature type="region of interest" description="Disordered" evidence="20">
    <location>
        <begin position="120"/>
        <end position="164"/>
    </location>
</feature>
<dbReference type="EnsemblPlants" id="Pp3c14_12410V3.2">
    <property type="protein sequence ID" value="Pp3c14_12410V3.2"/>
    <property type="gene ID" value="Pp3c14_12410"/>
</dbReference>
<dbReference type="InterPro" id="IPR013083">
    <property type="entry name" value="Znf_RING/FYVE/PHD"/>
</dbReference>
<dbReference type="Pfam" id="PF01504">
    <property type="entry name" value="PIP5K"/>
    <property type="match status" value="1"/>
</dbReference>
<feature type="domain" description="FYVE-type" evidence="21">
    <location>
        <begin position="40"/>
        <end position="105"/>
    </location>
</feature>
<evidence type="ECO:0000256" key="3">
    <source>
        <dbReference type="ARBA" id="ARBA00022679"/>
    </source>
</evidence>
<dbReference type="CDD" id="cd03334">
    <property type="entry name" value="Fab1_TCP"/>
    <property type="match status" value="1"/>
</dbReference>
<dbReference type="InterPro" id="IPR027409">
    <property type="entry name" value="GroEL-like_apical_dom_sf"/>
</dbReference>
<dbReference type="GO" id="GO:0008270">
    <property type="term" value="F:zinc ion binding"/>
    <property type="evidence" value="ECO:0007669"/>
    <property type="project" value="UniProtKB-KW"/>
</dbReference>
<evidence type="ECO:0000256" key="1">
    <source>
        <dbReference type="ARBA" id="ARBA00004481"/>
    </source>
</evidence>
<evidence type="ECO:0000313" key="25">
    <source>
        <dbReference type="Proteomes" id="UP000006727"/>
    </source>
</evidence>
<gene>
    <name evidence="24" type="primary">LOC112291923</name>
    <name evidence="23" type="ORF">PHYPA_018422</name>
</gene>
<keyword evidence="10 18" id="KW-0067">ATP-binding</keyword>
<dbReference type="SUPFAM" id="SSF56104">
    <property type="entry name" value="SAICAR synthase-like"/>
    <property type="match status" value="1"/>
</dbReference>
<evidence type="ECO:0000259" key="21">
    <source>
        <dbReference type="PROSITE" id="PS50178"/>
    </source>
</evidence>
<dbReference type="PROSITE" id="PS51455">
    <property type="entry name" value="PIPK"/>
    <property type="match status" value="1"/>
</dbReference>
<dbReference type="SMART" id="SM00064">
    <property type="entry name" value="FYVE"/>
    <property type="match status" value="1"/>
</dbReference>
<dbReference type="Gramene" id="Pp3c14_12410V3.2">
    <property type="protein sequence ID" value="Pp3c14_12410V3.2"/>
    <property type="gene ID" value="Pp3c14_12410"/>
</dbReference>
<dbReference type="InterPro" id="IPR011011">
    <property type="entry name" value="Znf_FYVE_PHD"/>
</dbReference>
<feature type="region of interest" description="Disordered" evidence="20">
    <location>
        <begin position="1163"/>
        <end position="1212"/>
    </location>
</feature>
<dbReference type="GO" id="GO:0007033">
    <property type="term" value="P:vacuole organization"/>
    <property type="evidence" value="ECO:0000318"/>
    <property type="project" value="GO_Central"/>
</dbReference>
<dbReference type="GeneID" id="112291923"/>
<reference evidence="24" key="3">
    <citation type="submission" date="2020-12" db="UniProtKB">
        <authorList>
            <consortium name="EnsemblPlants"/>
        </authorList>
    </citation>
    <scope>IDENTIFICATION</scope>
</reference>
<dbReference type="InterPro" id="IPR044769">
    <property type="entry name" value="PIKfyve_PIPKc"/>
</dbReference>
<name>A0A2K1JHM7_PHYPA</name>
<keyword evidence="8 18" id="KW-0418">Kinase</keyword>
<dbReference type="OMA" id="VGPKFLF"/>
<dbReference type="EMBL" id="ABEU02000014">
    <property type="protein sequence ID" value="PNR41019.1"/>
    <property type="molecule type" value="Genomic_DNA"/>
</dbReference>
<dbReference type="InterPro" id="IPR017455">
    <property type="entry name" value="Znf_FYVE-rel"/>
</dbReference>
<dbReference type="Pfam" id="PF01363">
    <property type="entry name" value="FYVE"/>
    <property type="match status" value="1"/>
</dbReference>
<feature type="domain" description="PIPK" evidence="22">
    <location>
        <begin position="1543"/>
        <end position="1863"/>
    </location>
</feature>
<reference evidence="23 25" key="1">
    <citation type="journal article" date="2008" name="Science">
        <title>The Physcomitrella genome reveals evolutionary insights into the conquest of land by plants.</title>
        <authorList>
            <person name="Rensing S."/>
            <person name="Lang D."/>
            <person name="Zimmer A."/>
            <person name="Terry A."/>
            <person name="Salamov A."/>
            <person name="Shapiro H."/>
            <person name="Nishiyama T."/>
            <person name="Perroud P.-F."/>
            <person name="Lindquist E."/>
            <person name="Kamisugi Y."/>
            <person name="Tanahashi T."/>
            <person name="Sakakibara K."/>
            <person name="Fujita T."/>
            <person name="Oishi K."/>
            <person name="Shin-I T."/>
            <person name="Kuroki Y."/>
            <person name="Toyoda A."/>
            <person name="Suzuki Y."/>
            <person name="Hashimoto A."/>
            <person name="Yamaguchi K."/>
            <person name="Sugano A."/>
            <person name="Kohara Y."/>
            <person name="Fujiyama A."/>
            <person name="Anterola A."/>
            <person name="Aoki S."/>
            <person name="Ashton N."/>
            <person name="Barbazuk W.B."/>
            <person name="Barker E."/>
            <person name="Bennetzen J."/>
            <person name="Bezanilla M."/>
            <person name="Blankenship R."/>
            <person name="Cho S.H."/>
            <person name="Dutcher S."/>
            <person name="Estelle M."/>
            <person name="Fawcett J.A."/>
            <person name="Gundlach H."/>
            <person name="Hanada K."/>
            <person name="Heyl A."/>
            <person name="Hicks K.A."/>
            <person name="Hugh J."/>
            <person name="Lohr M."/>
            <person name="Mayer K."/>
            <person name="Melkozernov A."/>
            <person name="Murata T."/>
            <person name="Nelson D."/>
            <person name="Pils B."/>
            <person name="Prigge M."/>
            <person name="Reiss B."/>
            <person name="Renner T."/>
            <person name="Rombauts S."/>
            <person name="Rushton P."/>
            <person name="Sanderfoot A."/>
            <person name="Schween G."/>
            <person name="Shiu S.-H."/>
            <person name="Stueber K."/>
            <person name="Theodoulou F.L."/>
            <person name="Tu H."/>
            <person name="Van de Peer Y."/>
            <person name="Verrier P.J."/>
            <person name="Waters E."/>
            <person name="Wood A."/>
            <person name="Yang L."/>
            <person name="Cove D."/>
            <person name="Cuming A."/>
            <person name="Hasebe M."/>
            <person name="Lucas S."/>
            <person name="Mishler D.B."/>
            <person name="Reski R."/>
            <person name="Grigoriev I."/>
            <person name="Quatrano R.S."/>
            <person name="Boore J.L."/>
        </authorList>
    </citation>
    <scope>NUCLEOTIDE SEQUENCE [LARGE SCALE GENOMIC DNA]</scope>
    <source>
        <strain evidence="24 25">cv. Gransden 2004</strain>
    </source>
</reference>
<dbReference type="RefSeq" id="XP_024395697.1">
    <property type="nucleotide sequence ID" value="XM_024539929.2"/>
</dbReference>
<dbReference type="InterPro" id="IPR000306">
    <property type="entry name" value="Znf_FYVE"/>
</dbReference>
<dbReference type="Gene3D" id="3.50.7.10">
    <property type="entry name" value="GroEL"/>
    <property type="match status" value="1"/>
</dbReference>
<dbReference type="OrthoDB" id="158357at2759"/>
<feature type="compositionally biased region" description="Polar residues" evidence="20">
    <location>
        <begin position="120"/>
        <end position="151"/>
    </location>
</feature>
<keyword evidence="12" id="KW-0472">Membrane</keyword>
<dbReference type="GO" id="GO:0005524">
    <property type="term" value="F:ATP binding"/>
    <property type="evidence" value="ECO:0007669"/>
    <property type="project" value="UniProtKB-UniRule"/>
</dbReference>
<dbReference type="InterPro" id="IPR002498">
    <property type="entry name" value="PInositol-4-P-4/5-kinase_core"/>
</dbReference>
<evidence type="ECO:0000256" key="17">
    <source>
        <dbReference type="PROSITE-ProRule" id="PRU00091"/>
    </source>
</evidence>
<evidence type="ECO:0000256" key="15">
    <source>
        <dbReference type="ARBA" id="ARBA00077675"/>
    </source>
</evidence>
<keyword evidence="4" id="KW-0479">Metal-binding</keyword>
<evidence type="ECO:0000313" key="24">
    <source>
        <dbReference type="EnsemblPlants" id="Pp3c14_12410V3.1"/>
    </source>
</evidence>
<feature type="region of interest" description="Disordered" evidence="20">
    <location>
        <begin position="1874"/>
        <end position="1893"/>
    </location>
</feature>
<dbReference type="Gene3D" id="3.30.40.10">
    <property type="entry name" value="Zinc/RING finger domain, C3HC4 (zinc finger)"/>
    <property type="match status" value="1"/>
</dbReference>
<dbReference type="EC" id="2.7.1.150" evidence="2"/>
<evidence type="ECO:0000256" key="9">
    <source>
        <dbReference type="ARBA" id="ARBA00022833"/>
    </source>
</evidence>
<dbReference type="Gene3D" id="3.30.810.10">
    <property type="entry name" value="2-Layer Sandwich"/>
    <property type="match status" value="1"/>
</dbReference>
<evidence type="ECO:0000256" key="12">
    <source>
        <dbReference type="ARBA" id="ARBA00023136"/>
    </source>
</evidence>
<evidence type="ECO:0000256" key="18">
    <source>
        <dbReference type="PROSITE-ProRule" id="PRU00781"/>
    </source>
</evidence>
<proteinExistence type="predicted"/>
<evidence type="ECO:0000256" key="20">
    <source>
        <dbReference type="SAM" id="MobiDB-lite"/>
    </source>
</evidence>
<evidence type="ECO:0000256" key="4">
    <source>
        <dbReference type="ARBA" id="ARBA00022723"/>
    </source>
</evidence>
<sequence>MEEAAHALADIVERVTSWIPRLGSREDEATVMSRDFWMPDRSCRMCYECDSQFTIFNRRHHCRICGRVFCGRCTLNTIPASFSPRSGHDENERVRVCNFCFKLRSEQEYTDRVILAVDSPTSQTLSPSEPGYNFNTASGSTSKTPSGNHDTYSPRPLPSPDGNIAELEAPVDGNPACALCMNTQPVSTVCLHGQSRDQASSLYEFCRSDDEEDQGQKTERDLYDEDDSVLDLDYADGRGKLQTSNDGSHNVGGIPVMVDKVRGSRDVDGETSVMWRSAQSCDDIESLDGILNEPPMYEEEPLVSPVPNEIDHPSFDYESNGVIWVPPPPEDVDETEMSLVDEDDDDVEWVPRMPGSVSSSENRSKAAMRAIVDGHFRALVAQLLIAEDVRFRGGPSSWLEIVSTLSLQAASLVKPDTSKGGGMDPGGYVKVKCIASGRREDSTVVKGIVCHKNVQNRRMQSRFKNPRLLLLGGALEYHRVSNQLSSLDTLLQQERDHLSMTVARIEAHHPHVLLVEKTVSRYAQDKLLEKEISVVLNVKRPLLDRISRCTGAQIVASPEYLMAPTHGQCELFHIEKFVEEHDYKGQGGRPGPKYLMFFEGCPRPLGCTVLLRGATTEELKSVKKVVQFAVFAAYHLALETSFLADEGATLPELSLSSPVSSVQGTQRGSDRPVSSMSSITGRPLSGHPLAPNTQSHQQGKKSQSSLPTKASIGDVPDALSNPALGGVENKPEMYNFPVSQAVSGTRPSFYINMEPHPGSKNVKQNTSDTSWDKRAVMQLSSAGDLRQQDLPSELENTKDVNESSTAQGTVTKDDFPPPLADHQSILVSLSSRCLRKGSVCERPHLKRIKYYGSSDKPLGKFLKDSLFNVSSSCGSCEEPLDSHVHCYTHRQGSLTISVQRLRDTELPGEKDGRIWMWHRCLRCPRTDGVPPATRRLVMSDAAWGLSFGKFLELSFSNHAAASRAAACGHSLHRDCLRFYGCGSFVACFKYATINLHSVAVPPPQLEFHNPKQQGWLLNEANEVANKSDLVFAEIFNAIGVLGEKIASSKFLYSSAKLSEARRQLVELESLLQKEKAEVETLLHMAAPLSAPLVADILALNKIRHHLAETSAAWEECLSKLSSSLNVRPQMRNSDPGFLDSTLLLSKIGNTSFGRFRDLEVNSTAKEEPISSSNSDMGYRKEQEQSDNSTGGKVEQIAHKQQNVEDTSEASVESASTGEEMFRLFTPSVAADALDAQSTITSVSGVHPLLLDELDESSGTDYVSSIGLSKQFSTPFSFPGVLEDLASAESGEPLQEGFRIGSTPRVLASLNCPDEVDSSLVCSLPEGFSPATTDSENLEGVWPESSSSVDVSNMQGSVGLHKVISAPGKMESVGNEFSKEMSLIGSGDILLQDKELVEKSDATLQPNVPTSPLRSSFKNKELPEEFAGVGAGSLSNLYSKNVYSHPGSTQSSIAGSPPRAIPSTPMIVSLTGHLYVSGAARLSLPHGVNNTAISVHDDEPTSIIAYALLTPKYHAELGEAVAENDKEKPKEKFRENEENETGDFAGMIDSIHQMEESTASIDVENDMILKEKLLRSASVEVLAPSKKRDVKVAFTDSKESGKVEFRVTCYYAKQFDELRKKCCGGDMDYIRSMSRCKKWGAHGGKSNVFFAKTMDDRFVVKQVTSTEKISFLGFAPQYFNYLTESLNSGSPTCLAKIVGLYRVSVRQPKGNKELDLLVMENLLYARNVSRLYDLKGSVRSRYNSDLTGNNKVLLDENLLEMMPTSPIFVSNKAKRLLERAVWNDTAFLAGVHVMDYSLLVGVDEERQELVLGIIDFIRQYTWDKHLETWVKASGILGGPKNAAPTVISPLQYKKRFRKAMSTYFVMVPDQWSPSPSLMGHARTSELALSNDGTK</sequence>
<organism evidence="23">
    <name type="scientific">Physcomitrium patens</name>
    <name type="common">Spreading-leaved earth moss</name>
    <name type="synonym">Physcomitrella patens</name>
    <dbReference type="NCBI Taxonomy" id="3218"/>
    <lineage>
        <taxon>Eukaryota</taxon>
        <taxon>Viridiplantae</taxon>
        <taxon>Streptophyta</taxon>
        <taxon>Embryophyta</taxon>
        <taxon>Bryophyta</taxon>
        <taxon>Bryophytina</taxon>
        <taxon>Bryopsida</taxon>
        <taxon>Funariidae</taxon>
        <taxon>Funariales</taxon>
        <taxon>Funariaceae</taxon>
        <taxon>Physcomitrium</taxon>
    </lineage>
</organism>
<keyword evidence="11 19" id="KW-0175">Coiled coil</keyword>
<dbReference type="InterPro" id="IPR002423">
    <property type="entry name" value="Cpn60/GroEL/TCP-1"/>
</dbReference>
<dbReference type="GO" id="GO:0046854">
    <property type="term" value="P:phosphatidylinositol phosphate biosynthetic process"/>
    <property type="evidence" value="ECO:0000318"/>
    <property type="project" value="GO_Central"/>
</dbReference>
<evidence type="ECO:0000256" key="14">
    <source>
        <dbReference type="ARBA" id="ARBA00077223"/>
    </source>
</evidence>
<evidence type="ECO:0000256" key="16">
    <source>
        <dbReference type="ARBA" id="ARBA00081348"/>
    </source>
</evidence>
<dbReference type="FunFam" id="3.30.810.10:FF:000001">
    <property type="entry name" value="1-phosphatidylinositol 3-phosphate 5-kinase FAB1"/>
    <property type="match status" value="1"/>
</dbReference>
<evidence type="ECO:0000256" key="13">
    <source>
        <dbReference type="ARBA" id="ARBA00023464"/>
    </source>
</evidence>
<dbReference type="Gramene" id="Pp3c14_12410V3.1">
    <property type="protein sequence ID" value="Pp3c14_12410V3.1"/>
    <property type="gene ID" value="Pp3c14_12410"/>
</dbReference>
<evidence type="ECO:0000313" key="23">
    <source>
        <dbReference type="EMBL" id="PNR41019.1"/>
    </source>
</evidence>
<dbReference type="GO" id="GO:0000285">
    <property type="term" value="F:1-phosphatidylinositol-3-phosphate 5-kinase activity"/>
    <property type="evidence" value="ECO:0000318"/>
    <property type="project" value="GO_Central"/>
</dbReference>
<dbReference type="SMART" id="SM00330">
    <property type="entry name" value="PIPKc"/>
    <property type="match status" value="1"/>
</dbReference>
<accession>A0A2K1JHM7</accession>
<dbReference type="PANTHER" id="PTHR45748">
    <property type="entry name" value="1-PHOSPHATIDYLINOSITOL 3-PHOSPHATE 5-KINASE-RELATED"/>
    <property type="match status" value="1"/>
</dbReference>
<feature type="compositionally biased region" description="Polar residues" evidence="20">
    <location>
        <begin position="1198"/>
        <end position="1212"/>
    </location>
</feature>
<protein>
    <recommendedName>
        <fullName evidence="2">1-phosphatidylinositol-3-phosphate 5-kinase</fullName>
        <ecNumber evidence="2">2.7.1.150</ecNumber>
    </recommendedName>
    <alternativeName>
        <fullName evidence="15">FYVE finger-containing phosphoinositide kinase</fullName>
    </alternativeName>
    <alternativeName>
        <fullName evidence="16">PIKfyve</fullName>
    </alternativeName>
    <alternativeName>
        <fullName evidence="14">Phosphatidylinositol 3-phosphate 5-kinase type III</fullName>
    </alternativeName>
</protein>
<feature type="compositionally biased region" description="Polar residues" evidence="20">
    <location>
        <begin position="663"/>
        <end position="680"/>
    </location>
</feature>
<feature type="coiled-coil region" evidence="19">
    <location>
        <begin position="1057"/>
        <end position="1084"/>
    </location>
</feature>
<evidence type="ECO:0000256" key="8">
    <source>
        <dbReference type="ARBA" id="ARBA00022777"/>
    </source>
</evidence>
<evidence type="ECO:0000256" key="11">
    <source>
        <dbReference type="ARBA" id="ARBA00023054"/>
    </source>
</evidence>
<dbReference type="FunFam" id="3.50.7.10:FF:000007">
    <property type="entry name" value="1-phosphatidylinositol 3-phosphate 5-kinase isoform X1"/>
    <property type="match status" value="1"/>
</dbReference>
<evidence type="ECO:0000256" key="5">
    <source>
        <dbReference type="ARBA" id="ARBA00022741"/>
    </source>
</evidence>
<dbReference type="CDD" id="cd15725">
    <property type="entry name" value="FYVE_PIKfyve_Fab1"/>
    <property type="match status" value="1"/>
</dbReference>
<dbReference type="InterPro" id="IPR027484">
    <property type="entry name" value="PInositol-4-P-5-kinase_N"/>
</dbReference>
<dbReference type="PaxDb" id="3218-PP1S36_196V6.1"/>
<keyword evidence="25" id="KW-1185">Reference proteome</keyword>
<dbReference type="Gene3D" id="3.30.800.10">
    <property type="entry name" value="Phosphatidylinositol Phosphate Kinase II Beta"/>
    <property type="match status" value="1"/>
</dbReference>
<dbReference type="FunCoup" id="A0A2K1JHM7">
    <property type="interactions" value="3935"/>
</dbReference>
<keyword evidence="9" id="KW-0862">Zinc</keyword>
<dbReference type="STRING" id="3218.A0A2K1JHM7"/>
<dbReference type="InterPro" id="IPR027483">
    <property type="entry name" value="PInositol-4-P-4/5-kinase_C_sf"/>
</dbReference>
<dbReference type="GO" id="GO:0010008">
    <property type="term" value="C:endosome membrane"/>
    <property type="evidence" value="ECO:0000318"/>
    <property type="project" value="GO_Central"/>
</dbReference>
<comment type="subcellular location">
    <subcellularLocation>
        <location evidence="1">Endosome membrane</location>
        <topology evidence="1">Peripheral membrane protein</topology>
    </subcellularLocation>
</comment>
<evidence type="ECO:0000256" key="6">
    <source>
        <dbReference type="ARBA" id="ARBA00022753"/>
    </source>
</evidence>
<evidence type="ECO:0000256" key="7">
    <source>
        <dbReference type="ARBA" id="ARBA00022771"/>
    </source>
</evidence>
<feature type="region of interest" description="Disordered" evidence="20">
    <location>
        <begin position="750"/>
        <end position="769"/>
    </location>
</feature>
<dbReference type="CDD" id="cd17300">
    <property type="entry name" value="PIPKc_PIKfyve"/>
    <property type="match status" value="1"/>
</dbReference>
<dbReference type="Pfam" id="PF00118">
    <property type="entry name" value="Cpn60_TCP1"/>
    <property type="match status" value="1"/>
</dbReference>
<reference evidence="23 25" key="2">
    <citation type="journal article" date="2018" name="Plant J.">
        <title>The Physcomitrella patens chromosome-scale assembly reveals moss genome structure and evolution.</title>
        <authorList>
            <person name="Lang D."/>
            <person name="Ullrich K.K."/>
            <person name="Murat F."/>
            <person name="Fuchs J."/>
            <person name="Jenkins J."/>
            <person name="Haas F.B."/>
            <person name="Piednoel M."/>
            <person name="Gundlach H."/>
            <person name="Van Bel M."/>
            <person name="Meyberg R."/>
            <person name="Vives C."/>
            <person name="Morata J."/>
            <person name="Symeonidi A."/>
            <person name="Hiss M."/>
            <person name="Muchero W."/>
            <person name="Kamisugi Y."/>
            <person name="Saleh O."/>
            <person name="Blanc G."/>
            <person name="Decker E.L."/>
            <person name="van Gessel N."/>
            <person name="Grimwood J."/>
            <person name="Hayes R.D."/>
            <person name="Graham S.W."/>
            <person name="Gunter L.E."/>
            <person name="McDaniel S.F."/>
            <person name="Hoernstein S.N.W."/>
            <person name="Larsson A."/>
            <person name="Li F.W."/>
            <person name="Perroud P.F."/>
            <person name="Phillips J."/>
            <person name="Ranjan P."/>
            <person name="Rokshar D.S."/>
            <person name="Rothfels C.J."/>
            <person name="Schneider L."/>
            <person name="Shu S."/>
            <person name="Stevenson D.W."/>
            <person name="Thummler F."/>
            <person name="Tillich M."/>
            <person name="Villarreal Aguilar J.C."/>
            <person name="Widiez T."/>
            <person name="Wong G.K."/>
            <person name="Wymore A."/>
            <person name="Zhang Y."/>
            <person name="Zimmer A.D."/>
            <person name="Quatrano R.S."/>
            <person name="Mayer K.F.X."/>
            <person name="Goodstein D."/>
            <person name="Casacuberta J.M."/>
            <person name="Vandepoele K."/>
            <person name="Reski R."/>
            <person name="Cuming A.C."/>
            <person name="Tuskan G.A."/>
            <person name="Maumus F."/>
            <person name="Salse J."/>
            <person name="Schmutz J."/>
            <person name="Rensing S.A."/>
        </authorList>
    </citation>
    <scope>NUCLEOTIDE SEQUENCE [LARGE SCALE GENOMIC DNA]</scope>
    <source>
        <strain evidence="24 25">cv. Gransden 2004</strain>
    </source>
</reference>
<dbReference type="SUPFAM" id="SSF52029">
    <property type="entry name" value="GroEL apical domain-like"/>
    <property type="match status" value="1"/>
</dbReference>
<dbReference type="SUPFAM" id="SSF57903">
    <property type="entry name" value="FYVE/PHD zinc finger"/>
    <property type="match status" value="1"/>
</dbReference>